<evidence type="ECO:0000256" key="3">
    <source>
        <dbReference type="HAMAP-Rule" id="MF_00032"/>
    </source>
</evidence>
<name>A0A0H1R6C8_9EURY</name>
<keyword evidence="2 3" id="KW-0648">Protein biosynthesis</keyword>
<dbReference type="NCBIfam" id="TIGR00323">
    <property type="entry name" value="eIF-6"/>
    <property type="match status" value="1"/>
</dbReference>
<gene>
    <name evidence="3" type="primary">eif6</name>
    <name evidence="4" type="ORF">SZ63_04215</name>
</gene>
<dbReference type="OrthoDB" id="33582at2157"/>
<comment type="similarity">
    <text evidence="3">Belongs to the eIF-6 family.</text>
</comment>
<dbReference type="RefSeq" id="WP_048181676.1">
    <property type="nucleotide sequence ID" value="NZ_JXOJ01000002.1"/>
</dbReference>
<dbReference type="PATRIC" id="fig|1550566.3.peg.903"/>
<dbReference type="Gene3D" id="3.75.10.10">
    <property type="entry name" value="L-arginine/glycine Amidinotransferase, Chain A"/>
    <property type="match status" value="1"/>
</dbReference>
<evidence type="ECO:0000256" key="2">
    <source>
        <dbReference type="ARBA" id="ARBA00022917"/>
    </source>
</evidence>
<proteinExistence type="inferred from homology"/>
<dbReference type="STRING" id="1550566.SZ63_04215"/>
<comment type="caution">
    <text evidence="4">The sequence shown here is derived from an EMBL/GenBank/DDBJ whole genome shotgun (WGS) entry which is preliminary data.</text>
</comment>
<dbReference type="SMART" id="SM00654">
    <property type="entry name" value="eIF6"/>
    <property type="match status" value="1"/>
</dbReference>
<protein>
    <recommendedName>
        <fullName evidence="3">Translation initiation factor 6</fullName>
        <shortName evidence="3">aIF-6</shortName>
    </recommendedName>
</protein>
<organism evidence="4 5">
    <name type="scientific">Methanoculleus sediminis</name>
    <dbReference type="NCBI Taxonomy" id="1550566"/>
    <lineage>
        <taxon>Archaea</taxon>
        <taxon>Methanobacteriati</taxon>
        <taxon>Methanobacteriota</taxon>
        <taxon>Stenosarchaea group</taxon>
        <taxon>Methanomicrobia</taxon>
        <taxon>Methanomicrobiales</taxon>
        <taxon>Methanomicrobiaceae</taxon>
        <taxon>Methanoculleus</taxon>
    </lineage>
</organism>
<sequence length="220" mass="22680">MTGTIDLAGDPNIGVYARVFEDIAIVYPGAPAEFTAALARELDVEIVSTFIQGSSIIGSLVAGNSRGLVVSGLAADEELAALNEYRDIFLLEGAMNAAGNVILANDCVAAVHPEMPFDVAEEIGSFLGVPVVRLTLGGIKTVGMAGFATNKGVLVHPRANDTELANLERVVKLPIGLGSVNMGSGLVGTGLLANSKGYVAGSVTTGFELGRIEEVFGFLE</sequence>
<dbReference type="GO" id="GO:0043022">
    <property type="term" value="F:ribosome binding"/>
    <property type="evidence" value="ECO:0007669"/>
    <property type="project" value="InterPro"/>
</dbReference>
<evidence type="ECO:0000256" key="1">
    <source>
        <dbReference type="ARBA" id="ARBA00022540"/>
    </source>
</evidence>
<reference evidence="4 5" key="1">
    <citation type="journal article" date="2015" name="Int. J. Syst. Evol. Microbiol.">
        <title>Methanoculleus sediminis sp. nov., a methanogen from sediments near a submarine mud volcano.</title>
        <authorList>
            <person name="Chen S.C."/>
            <person name="Chen M.F."/>
            <person name="Lai M.C."/>
            <person name="Weng C.Y."/>
            <person name="Wu S.Y."/>
            <person name="Lin S."/>
            <person name="Yang T.F."/>
            <person name="Chen P.C."/>
        </authorList>
    </citation>
    <scope>NUCLEOTIDE SEQUENCE [LARGE SCALE GENOMIC DNA]</scope>
    <source>
        <strain evidence="4 5">S3Fa</strain>
    </source>
</reference>
<dbReference type="InterPro" id="IPR002769">
    <property type="entry name" value="eIF6"/>
</dbReference>
<dbReference type="AlphaFoldDB" id="A0A0H1R6C8"/>
<dbReference type="PIRSF" id="PIRSF006413">
    <property type="entry name" value="IF-6"/>
    <property type="match status" value="1"/>
</dbReference>
<dbReference type="SUPFAM" id="SSF55909">
    <property type="entry name" value="Pentein"/>
    <property type="match status" value="1"/>
</dbReference>
<evidence type="ECO:0000313" key="5">
    <source>
        <dbReference type="Proteomes" id="UP000035301"/>
    </source>
</evidence>
<dbReference type="GO" id="GO:0003743">
    <property type="term" value="F:translation initiation factor activity"/>
    <property type="evidence" value="ECO:0007669"/>
    <property type="project" value="UniProtKB-UniRule"/>
</dbReference>
<evidence type="ECO:0000313" key="4">
    <source>
        <dbReference type="EMBL" id="KLK88257.1"/>
    </source>
</evidence>
<comment type="function">
    <text evidence="3">Binds to the 50S ribosomal subunit and prevents its association with the 30S ribosomal subunit to form the 70S initiation complex.</text>
</comment>
<keyword evidence="5" id="KW-1185">Reference proteome</keyword>
<keyword evidence="1 3" id="KW-0396">Initiation factor</keyword>
<dbReference type="PANTHER" id="PTHR10784">
    <property type="entry name" value="TRANSLATION INITIATION FACTOR 6"/>
    <property type="match status" value="1"/>
</dbReference>
<dbReference type="EMBL" id="JXOJ01000002">
    <property type="protein sequence ID" value="KLK88257.1"/>
    <property type="molecule type" value="Genomic_DNA"/>
</dbReference>
<accession>A0A0H1R6C8</accession>
<dbReference type="GO" id="GO:0042256">
    <property type="term" value="P:cytosolic ribosome assembly"/>
    <property type="evidence" value="ECO:0007669"/>
    <property type="project" value="InterPro"/>
</dbReference>
<dbReference type="NCBIfam" id="NF003132">
    <property type="entry name" value="PRK04046.2-4"/>
    <property type="match status" value="1"/>
</dbReference>
<dbReference type="Proteomes" id="UP000035301">
    <property type="component" value="Unassembled WGS sequence"/>
</dbReference>
<dbReference type="HAMAP" id="MF_00032">
    <property type="entry name" value="eIF_6"/>
    <property type="match status" value="1"/>
</dbReference>
<dbReference type="Pfam" id="PF01912">
    <property type="entry name" value="eIF-6"/>
    <property type="match status" value="1"/>
</dbReference>